<dbReference type="GO" id="GO:0042277">
    <property type="term" value="F:peptide binding"/>
    <property type="evidence" value="ECO:0007669"/>
    <property type="project" value="TreeGrafter"/>
</dbReference>
<organism evidence="1">
    <name type="scientific">Aegilops tauschii</name>
    <name type="common">Tausch's goatgrass</name>
    <name type="synonym">Aegilops squarrosa</name>
    <dbReference type="NCBI Taxonomy" id="37682"/>
    <lineage>
        <taxon>Eukaryota</taxon>
        <taxon>Viridiplantae</taxon>
        <taxon>Streptophyta</taxon>
        <taxon>Embryophyta</taxon>
        <taxon>Tracheophyta</taxon>
        <taxon>Spermatophyta</taxon>
        <taxon>Magnoliopsida</taxon>
        <taxon>Liliopsida</taxon>
        <taxon>Poales</taxon>
        <taxon>Poaceae</taxon>
        <taxon>BOP clade</taxon>
        <taxon>Pooideae</taxon>
        <taxon>Triticodae</taxon>
        <taxon>Triticeae</taxon>
        <taxon>Triticinae</taxon>
        <taxon>Aegilops</taxon>
    </lineage>
</organism>
<dbReference type="GO" id="GO:0006508">
    <property type="term" value="P:proteolysis"/>
    <property type="evidence" value="ECO:0007669"/>
    <property type="project" value="TreeGrafter"/>
</dbReference>
<dbReference type="EnsemblPlants" id="EMT04126">
    <property type="protein sequence ID" value="EMT04126"/>
    <property type="gene ID" value="F775_13126"/>
</dbReference>
<dbReference type="GO" id="GO:0005737">
    <property type="term" value="C:cytoplasm"/>
    <property type="evidence" value="ECO:0007669"/>
    <property type="project" value="TreeGrafter"/>
</dbReference>
<reference evidence="1" key="1">
    <citation type="submission" date="2015-06" db="UniProtKB">
        <authorList>
            <consortium name="EnsemblPlants"/>
        </authorList>
    </citation>
    <scope>IDENTIFICATION</scope>
</reference>
<dbReference type="InterPro" id="IPR027268">
    <property type="entry name" value="Peptidase_M4/M1_CTD_sf"/>
</dbReference>
<name>M8AI14_AEGTA</name>
<dbReference type="GO" id="GO:0008270">
    <property type="term" value="F:zinc ion binding"/>
    <property type="evidence" value="ECO:0007669"/>
    <property type="project" value="TreeGrafter"/>
</dbReference>
<protein>
    <submittedName>
        <fullName evidence="1">Aminopeptidase 2, mitochondrial</fullName>
    </submittedName>
</protein>
<sequence>MTIALKKYIQKYAYSNAKTEDLWVVLEEETGEPFKDFMSTWTKQPGFPIINIKHKGKGIQVEQITITVYHVSIDATPNLVADIKKLVTKILLPPTLKLGWDPKDGEGDLIAAYLSVMQTVCSSNRFKYDSLRQLYKDFGDEEEKLHVLGTLSSCLDKDIVLESLNLIFTNEIISKWRSIIFLPNEFAN</sequence>
<dbReference type="SUPFAM" id="SSF55486">
    <property type="entry name" value="Metalloproteases ('zincins'), catalytic domain"/>
    <property type="match status" value="1"/>
</dbReference>
<evidence type="ECO:0000313" key="1">
    <source>
        <dbReference type="EnsemblPlants" id="EMT04126"/>
    </source>
</evidence>
<dbReference type="Gene3D" id="1.10.390.10">
    <property type="entry name" value="Neutral Protease Domain 2"/>
    <property type="match status" value="1"/>
</dbReference>
<accession>M8AI14</accession>
<dbReference type="PANTHER" id="PTHR11533">
    <property type="entry name" value="PROTEASE M1 ZINC METALLOPROTEASE"/>
    <property type="match status" value="1"/>
</dbReference>
<dbReference type="GO" id="GO:0016020">
    <property type="term" value="C:membrane"/>
    <property type="evidence" value="ECO:0007669"/>
    <property type="project" value="TreeGrafter"/>
</dbReference>
<dbReference type="AlphaFoldDB" id="M8AI14"/>
<dbReference type="GO" id="GO:0070006">
    <property type="term" value="F:metalloaminopeptidase activity"/>
    <property type="evidence" value="ECO:0007669"/>
    <property type="project" value="TreeGrafter"/>
</dbReference>
<dbReference type="GO" id="GO:0043171">
    <property type="term" value="P:peptide catabolic process"/>
    <property type="evidence" value="ECO:0007669"/>
    <property type="project" value="TreeGrafter"/>
</dbReference>
<dbReference type="InterPro" id="IPR050344">
    <property type="entry name" value="Peptidase_M1_aminopeptidases"/>
</dbReference>
<dbReference type="GO" id="GO:0005615">
    <property type="term" value="C:extracellular space"/>
    <property type="evidence" value="ECO:0007669"/>
    <property type="project" value="TreeGrafter"/>
</dbReference>
<dbReference type="PANTHER" id="PTHR11533:SF203">
    <property type="entry name" value="AMINOPEPTIDASE M1-C"/>
    <property type="match status" value="1"/>
</dbReference>
<proteinExistence type="predicted"/>